<dbReference type="InterPro" id="IPR012296">
    <property type="entry name" value="Nuclease_put_TT1808"/>
</dbReference>
<evidence type="ECO:0000313" key="3">
    <source>
        <dbReference type="Proteomes" id="UP000280066"/>
    </source>
</evidence>
<gene>
    <name evidence="2" type="ORF">EI290_12990</name>
</gene>
<dbReference type="RefSeq" id="WP_125430950.1">
    <property type="nucleotide sequence ID" value="NZ_RWIS01000008.1"/>
</dbReference>
<dbReference type="Proteomes" id="UP000280066">
    <property type="component" value="Unassembled WGS sequence"/>
</dbReference>
<dbReference type="SUPFAM" id="SSF52980">
    <property type="entry name" value="Restriction endonuclease-like"/>
    <property type="match status" value="1"/>
</dbReference>
<dbReference type="OrthoDB" id="9808428at2"/>
<comment type="caution">
    <text evidence="2">The sequence shown here is derived from an EMBL/GenBank/DDBJ whole genome shotgun (WGS) entry which is preliminary data.</text>
</comment>
<feature type="domain" description="Putative restriction endonuclease" evidence="1">
    <location>
        <begin position="20"/>
        <end position="190"/>
    </location>
</feature>
<evidence type="ECO:0000313" key="2">
    <source>
        <dbReference type="EMBL" id="RSK31740.1"/>
    </source>
</evidence>
<sequence>MVPITDVSQLDLSRRYTYADYLTWQLTEWVELIRGRVRLMSPAPKRRHQDISRNISTPIAWFLRGRQCKTYVAPFDVRLTRSTPNNDASIETVVQPDVCVICDPQKLDDRGCLGAPDWIIEILSPGNFTRDTKEKFDLYEEAGVREYWVVEPGQKNIIVYLLDEAGRYQLRGEFYTPGLVPVATLPELQMEWAEVFEGV</sequence>
<organism evidence="2 3">
    <name type="scientific">Hymenobacter metallilatus</name>
    <dbReference type="NCBI Taxonomy" id="2493666"/>
    <lineage>
        <taxon>Bacteria</taxon>
        <taxon>Pseudomonadati</taxon>
        <taxon>Bacteroidota</taxon>
        <taxon>Cytophagia</taxon>
        <taxon>Cytophagales</taxon>
        <taxon>Hymenobacteraceae</taxon>
        <taxon>Hymenobacter</taxon>
    </lineage>
</organism>
<dbReference type="Gene3D" id="3.90.1570.10">
    <property type="entry name" value="tt1808, chain A"/>
    <property type="match status" value="1"/>
</dbReference>
<keyword evidence="2" id="KW-0540">Nuclease</keyword>
<proteinExistence type="predicted"/>
<keyword evidence="2" id="KW-0255">Endonuclease</keyword>
<protein>
    <submittedName>
        <fullName evidence="2">Uma2 family endonuclease</fullName>
    </submittedName>
</protein>
<dbReference type="InterPro" id="IPR008538">
    <property type="entry name" value="Uma2"/>
</dbReference>
<name>A0A428JGR7_9BACT</name>
<dbReference type="CDD" id="cd06260">
    <property type="entry name" value="DUF820-like"/>
    <property type="match status" value="1"/>
</dbReference>
<keyword evidence="3" id="KW-1185">Reference proteome</keyword>
<keyword evidence="2" id="KW-0378">Hydrolase</keyword>
<evidence type="ECO:0000259" key="1">
    <source>
        <dbReference type="Pfam" id="PF05685"/>
    </source>
</evidence>
<dbReference type="AlphaFoldDB" id="A0A428JGR7"/>
<dbReference type="Pfam" id="PF05685">
    <property type="entry name" value="Uma2"/>
    <property type="match status" value="1"/>
</dbReference>
<accession>A0A428JGR7</accession>
<dbReference type="PANTHER" id="PTHR36558:SF1">
    <property type="entry name" value="RESTRICTION ENDONUCLEASE DOMAIN-CONTAINING PROTEIN-RELATED"/>
    <property type="match status" value="1"/>
</dbReference>
<reference evidence="2 3" key="1">
    <citation type="submission" date="2018-12" db="EMBL/GenBank/DDBJ databases">
        <authorList>
            <person name="Feng G."/>
            <person name="Zhu H."/>
        </authorList>
    </citation>
    <scope>NUCLEOTIDE SEQUENCE [LARGE SCALE GENOMIC DNA]</scope>
    <source>
        <strain evidence="2 3">9PBR-2</strain>
    </source>
</reference>
<dbReference type="PANTHER" id="PTHR36558">
    <property type="entry name" value="GLR1098 PROTEIN"/>
    <property type="match status" value="1"/>
</dbReference>
<dbReference type="GO" id="GO:0004519">
    <property type="term" value="F:endonuclease activity"/>
    <property type="evidence" value="ECO:0007669"/>
    <property type="project" value="UniProtKB-KW"/>
</dbReference>
<dbReference type="InterPro" id="IPR011335">
    <property type="entry name" value="Restrct_endonuc-II-like"/>
</dbReference>
<dbReference type="EMBL" id="RWIS01000008">
    <property type="protein sequence ID" value="RSK31740.1"/>
    <property type="molecule type" value="Genomic_DNA"/>
</dbReference>